<dbReference type="Proteomes" id="UP000295431">
    <property type="component" value="Unassembled WGS sequence"/>
</dbReference>
<dbReference type="RefSeq" id="WP_131945020.1">
    <property type="nucleotide sequence ID" value="NZ_BAAAMX010000029.1"/>
</dbReference>
<sequence>MNAEGKFEAELEFEVEEELLLAESSRPEETAAAPPSTWLFDPTDVERERIGLRDILGAAEALDDEHAQ</sequence>
<comment type="caution">
    <text evidence="1">The sequence shown here is derived from an EMBL/GenBank/DDBJ whole genome shotgun (WGS) entry which is preliminary data.</text>
</comment>
<evidence type="ECO:0000313" key="1">
    <source>
        <dbReference type="EMBL" id="TDC03476.1"/>
    </source>
</evidence>
<dbReference type="EMBL" id="SMJW01000386">
    <property type="protein sequence ID" value="TDC03476.1"/>
    <property type="molecule type" value="Genomic_DNA"/>
</dbReference>
<dbReference type="AlphaFoldDB" id="A0A4V2XJQ0"/>
<protein>
    <submittedName>
        <fullName evidence="1">Uncharacterized protein</fullName>
    </submittedName>
</protein>
<name>A0A4V2XJQ0_9ACTN</name>
<accession>A0A4V2XJQ0</accession>
<organism evidence="1 2">
    <name type="scientific">Actinomadura bangladeshensis</name>
    <dbReference type="NCBI Taxonomy" id="453573"/>
    <lineage>
        <taxon>Bacteria</taxon>
        <taxon>Bacillati</taxon>
        <taxon>Actinomycetota</taxon>
        <taxon>Actinomycetes</taxon>
        <taxon>Streptosporangiales</taxon>
        <taxon>Thermomonosporaceae</taxon>
        <taxon>Actinomadura</taxon>
    </lineage>
</organism>
<dbReference type="OrthoDB" id="3392539at2"/>
<keyword evidence="2" id="KW-1185">Reference proteome</keyword>
<proteinExistence type="predicted"/>
<gene>
    <name evidence="1" type="ORF">E1284_38190</name>
</gene>
<evidence type="ECO:0000313" key="2">
    <source>
        <dbReference type="Proteomes" id="UP000295431"/>
    </source>
</evidence>
<reference evidence="1 2" key="1">
    <citation type="submission" date="2019-03" db="EMBL/GenBank/DDBJ databases">
        <title>Draft genome sequences of novel Actinobacteria.</title>
        <authorList>
            <person name="Sahin N."/>
            <person name="Ay H."/>
            <person name="Saygin H."/>
        </authorList>
    </citation>
    <scope>NUCLEOTIDE SEQUENCE [LARGE SCALE GENOMIC DNA]</scope>
    <source>
        <strain evidence="1 2">DSM 45347</strain>
    </source>
</reference>